<dbReference type="EMBL" id="JAEPCM010000016">
    <property type="protein sequence ID" value="MCG7944803.1"/>
    <property type="molecule type" value="Genomic_DNA"/>
</dbReference>
<organism evidence="2 3">
    <name type="scientific">Candidatus Thiodiazotropha taylori</name>
    <dbReference type="NCBI Taxonomy" id="2792791"/>
    <lineage>
        <taxon>Bacteria</taxon>
        <taxon>Pseudomonadati</taxon>
        <taxon>Pseudomonadota</taxon>
        <taxon>Gammaproteobacteria</taxon>
        <taxon>Chromatiales</taxon>
        <taxon>Sedimenticolaceae</taxon>
        <taxon>Candidatus Thiodiazotropha</taxon>
    </lineage>
</organism>
<sequence length="129" mass="14506">MKKLALIALLFSSTQASALSFGVDYNVNANHGIQKLDVVVSHDESTFITLTIRDQGPLPENLFKTPLKYELNNIPVYENDPVELPIYFKVPKKGYFKYEICASTSPVPVSDDSADTVRIRVCNEIRVRN</sequence>
<name>A0A9E4K994_9GAMM</name>
<gene>
    <name evidence="2" type="ORF">JAZ07_00495</name>
</gene>
<proteinExistence type="predicted"/>
<feature type="signal peptide" evidence="1">
    <location>
        <begin position="1"/>
        <end position="18"/>
    </location>
</feature>
<protein>
    <submittedName>
        <fullName evidence="2">Uncharacterized protein</fullName>
    </submittedName>
</protein>
<dbReference type="Proteomes" id="UP000886667">
    <property type="component" value="Unassembled WGS sequence"/>
</dbReference>
<evidence type="ECO:0000256" key="1">
    <source>
        <dbReference type="SAM" id="SignalP"/>
    </source>
</evidence>
<evidence type="ECO:0000313" key="2">
    <source>
        <dbReference type="EMBL" id="MCG7944803.1"/>
    </source>
</evidence>
<keyword evidence="1" id="KW-0732">Signal</keyword>
<feature type="chain" id="PRO_5039579672" evidence="1">
    <location>
        <begin position="19"/>
        <end position="129"/>
    </location>
</feature>
<evidence type="ECO:0000313" key="3">
    <source>
        <dbReference type="Proteomes" id="UP000886667"/>
    </source>
</evidence>
<dbReference type="AlphaFoldDB" id="A0A9E4K994"/>
<reference evidence="2" key="1">
    <citation type="journal article" date="2021" name="Proc. Natl. Acad. Sci. U.S.A.">
        <title>Global biogeography of chemosynthetic symbionts reveals both localized and globally distributed symbiont groups. .</title>
        <authorList>
            <person name="Osvatic J.T."/>
            <person name="Wilkins L.G.E."/>
            <person name="Leibrecht L."/>
            <person name="Leray M."/>
            <person name="Zauner S."/>
            <person name="Polzin J."/>
            <person name="Camacho Y."/>
            <person name="Gros O."/>
            <person name="van Gils J.A."/>
            <person name="Eisen J.A."/>
            <person name="Petersen J.M."/>
            <person name="Yuen B."/>
        </authorList>
    </citation>
    <scope>NUCLEOTIDE SEQUENCE</scope>
    <source>
        <strain evidence="2">MAGclacostrist064TRANS</strain>
    </source>
</reference>
<accession>A0A9E4K994</accession>
<comment type="caution">
    <text evidence="2">The sequence shown here is derived from an EMBL/GenBank/DDBJ whole genome shotgun (WGS) entry which is preliminary data.</text>
</comment>